<dbReference type="Proteomes" id="UP000030106">
    <property type="component" value="Unassembled WGS sequence"/>
</dbReference>
<dbReference type="HOGENOM" id="CLU_036503_0_1_1"/>
<dbReference type="AlphaFoldDB" id="A0A0A2VTW4"/>
<keyword evidence="3" id="KW-1133">Transmembrane helix</keyword>
<dbReference type="GO" id="GO:0005640">
    <property type="term" value="C:nuclear outer membrane"/>
    <property type="evidence" value="ECO:0007669"/>
    <property type="project" value="UniProtKB-SubCell"/>
</dbReference>
<evidence type="ECO:0000256" key="2">
    <source>
        <dbReference type="ARBA" id="ARBA00022692"/>
    </source>
</evidence>
<dbReference type="OrthoDB" id="77878at2759"/>
<dbReference type="SUPFAM" id="SSF53474">
    <property type="entry name" value="alpha/beta-Hydrolases"/>
    <property type="match status" value="1"/>
</dbReference>
<dbReference type="PANTHER" id="PTHR12265">
    <property type="entry name" value="TRANSMEMBRANE PROTEIN 53"/>
    <property type="match status" value="1"/>
</dbReference>
<accession>A0A0A2VTW4</accession>
<evidence type="ECO:0000256" key="5">
    <source>
        <dbReference type="ARBA" id="ARBA00023242"/>
    </source>
</evidence>
<dbReference type="EMBL" id="ANFO01000402">
    <property type="protein sequence ID" value="KGQ09797.1"/>
    <property type="molecule type" value="Genomic_DNA"/>
</dbReference>
<dbReference type="Pfam" id="PF05705">
    <property type="entry name" value="DUF829"/>
    <property type="match status" value="1"/>
</dbReference>
<organism evidence="8 9">
    <name type="scientific">Beauveria bassiana D1-5</name>
    <dbReference type="NCBI Taxonomy" id="1245745"/>
    <lineage>
        <taxon>Eukaryota</taxon>
        <taxon>Fungi</taxon>
        <taxon>Dikarya</taxon>
        <taxon>Ascomycota</taxon>
        <taxon>Pezizomycotina</taxon>
        <taxon>Sordariomycetes</taxon>
        <taxon>Hypocreomycetidae</taxon>
        <taxon>Hypocreales</taxon>
        <taxon>Cordycipitaceae</taxon>
        <taxon>Beauveria</taxon>
    </lineage>
</organism>
<dbReference type="InterPro" id="IPR029058">
    <property type="entry name" value="AB_hydrolase_fold"/>
</dbReference>
<protein>
    <submittedName>
        <fullName evidence="8">Transmembrane protein 53</fullName>
    </submittedName>
</protein>
<dbReference type="InterPro" id="IPR008547">
    <property type="entry name" value="DUF829_TMEM53"/>
</dbReference>
<keyword evidence="5" id="KW-0539">Nucleus</keyword>
<name>A0A0A2VTW4_BEABA</name>
<evidence type="ECO:0000256" key="3">
    <source>
        <dbReference type="ARBA" id="ARBA00022989"/>
    </source>
</evidence>
<keyword evidence="4" id="KW-0472">Membrane</keyword>
<evidence type="ECO:0000256" key="1">
    <source>
        <dbReference type="ARBA" id="ARBA00007387"/>
    </source>
</evidence>
<comment type="caution">
    <text evidence="8">The sequence shown here is derived from an EMBL/GenBank/DDBJ whole genome shotgun (WGS) entry which is preliminary data.</text>
</comment>
<dbReference type="PANTHER" id="PTHR12265:SF30">
    <property type="entry name" value="TRANSMEMBRANE PROTEIN 53"/>
    <property type="match status" value="1"/>
</dbReference>
<evidence type="ECO:0000256" key="7">
    <source>
        <dbReference type="SAM" id="MobiDB-lite"/>
    </source>
</evidence>
<comment type="similarity">
    <text evidence="1">Belongs to the TMEM53 family.</text>
</comment>
<evidence type="ECO:0000256" key="6">
    <source>
        <dbReference type="ARBA" id="ARBA00034303"/>
    </source>
</evidence>
<keyword evidence="2 8" id="KW-0812">Transmembrane</keyword>
<reference evidence="8 9" key="1">
    <citation type="submission" date="2012-10" db="EMBL/GenBank/DDBJ databases">
        <title>Genome sequencing and analysis of entomopathogenic fungi Beauveria bassiana D1-5.</title>
        <authorList>
            <person name="Li Q."/>
            <person name="Wang L."/>
            <person name="Zhang Z."/>
            <person name="Wang Q."/>
            <person name="Ren J."/>
            <person name="Wang M."/>
            <person name="Xu W."/>
            <person name="Wang J."/>
            <person name="Lu Y."/>
            <person name="Du Q."/>
            <person name="Sun Z."/>
        </authorList>
    </citation>
    <scope>NUCLEOTIDE SEQUENCE [LARGE SCALE GENOMIC DNA]</scope>
    <source>
        <strain evidence="8 9">D1-5</strain>
    </source>
</reference>
<feature type="region of interest" description="Disordered" evidence="7">
    <location>
        <begin position="13"/>
        <end position="42"/>
    </location>
</feature>
<evidence type="ECO:0000313" key="9">
    <source>
        <dbReference type="Proteomes" id="UP000030106"/>
    </source>
</evidence>
<proteinExistence type="inferred from homology"/>
<feature type="compositionally biased region" description="Polar residues" evidence="7">
    <location>
        <begin position="16"/>
        <end position="34"/>
    </location>
</feature>
<dbReference type="eggNOG" id="KOG2521">
    <property type="taxonomic scope" value="Eukaryota"/>
</dbReference>
<evidence type="ECO:0000256" key="4">
    <source>
        <dbReference type="ARBA" id="ARBA00023136"/>
    </source>
</evidence>
<gene>
    <name evidence="8" type="ORF">BBAD15_g4849</name>
</gene>
<comment type="subcellular location">
    <subcellularLocation>
        <location evidence="6">Nucleus outer membrane</location>
        <topology evidence="6">Single-pass membrane protein</topology>
    </subcellularLocation>
</comment>
<evidence type="ECO:0000313" key="8">
    <source>
        <dbReference type="EMBL" id="KGQ09797.1"/>
    </source>
</evidence>
<sequence length="286" mass="32149">MAPPSFVRINEIVSVQHPNGKNDTTSSDEISESQTSRDPKTASPGMILFLSWANANDRHIERYTKLYNEIYPGSSIVLVESDMVAFFCRSVQTQQKLVEPVVKMLREAADDTLYVHIMSNAGAKQWVAINEMLFQSEGRSLSELSTIIDSAPGRSGFRKTWEAISPALPRAVLPKTILSFVLGIALRVLYSTKFFGPGFDPLETIRKQLNEHVPVVAGPRRCYIYSETDLLVGEDDVVDHAEEAKQKGWSVELVRFEGSPHVGHLKQDPKKYREAIERTWLGRSKL</sequence>